<dbReference type="PROSITE" id="PS51318">
    <property type="entry name" value="TAT"/>
    <property type="match status" value="1"/>
</dbReference>
<organism evidence="2 3">
    <name type="scientific">Streptomyces morookaense</name>
    <name type="common">Streptoverticillium morookaense</name>
    <dbReference type="NCBI Taxonomy" id="1970"/>
    <lineage>
        <taxon>Bacteria</taxon>
        <taxon>Bacillati</taxon>
        <taxon>Actinomycetota</taxon>
        <taxon>Actinomycetes</taxon>
        <taxon>Kitasatosporales</taxon>
        <taxon>Streptomycetaceae</taxon>
        <taxon>Streptomyces</taxon>
    </lineage>
</organism>
<comment type="caution">
    <text evidence="2">The sequence shown here is derived from an EMBL/GenBank/DDBJ whole genome shotgun (WGS) entry which is preliminary data.</text>
</comment>
<evidence type="ECO:0000313" key="2">
    <source>
        <dbReference type="EMBL" id="NVK77092.1"/>
    </source>
</evidence>
<dbReference type="InterPro" id="IPR006311">
    <property type="entry name" value="TAT_signal"/>
</dbReference>
<evidence type="ECO:0008006" key="4">
    <source>
        <dbReference type="Google" id="ProtNLM"/>
    </source>
</evidence>
<reference evidence="2 3" key="1">
    <citation type="submission" date="2020-04" db="EMBL/GenBank/DDBJ databases">
        <title>Draft Genome Sequence of Streptomyces morookaense DSM 40503, an 8-azaguanine-producing strain.</title>
        <authorList>
            <person name="Qi J."/>
            <person name="Gao J.-M."/>
        </authorList>
    </citation>
    <scope>NUCLEOTIDE SEQUENCE [LARGE SCALE GENOMIC DNA]</scope>
    <source>
        <strain evidence="2 3">DSM 40503</strain>
    </source>
</reference>
<feature type="chain" id="PRO_5030520270" description="Ig-like domain-containing protein" evidence="1">
    <location>
        <begin position="33"/>
        <end position="198"/>
    </location>
</feature>
<evidence type="ECO:0000256" key="1">
    <source>
        <dbReference type="SAM" id="SignalP"/>
    </source>
</evidence>
<keyword evidence="3" id="KW-1185">Reference proteome</keyword>
<keyword evidence="1" id="KW-0732">Signal</keyword>
<feature type="signal peptide" evidence="1">
    <location>
        <begin position="1"/>
        <end position="32"/>
    </location>
</feature>
<dbReference type="AlphaFoldDB" id="A0A7Y7B162"/>
<gene>
    <name evidence="2" type="ORF">HG542_05395</name>
</gene>
<protein>
    <recommendedName>
        <fullName evidence="4">Ig-like domain-containing protein</fullName>
    </recommendedName>
</protein>
<name>A0A7Y7B162_STRMO</name>
<sequence>MTIPLRRTRYRRRILAAGTAAMTLTALGSASAAVPRNSAMISLTCDGHTAPRSPVAISPPLGIRSRHTTVRGTLLLDHCFSPDGSADRLRSAAVDLGLSGTASCSGAHDVTGSGYVTWYATPDRTGRPVGRSTLGVRRPHADTWSAATPLPAIAVRTGTLAGHTVTVGAVGTPAALHCSTRGLRSLSGAFWVTVHPGS</sequence>
<proteinExistence type="predicted"/>
<accession>A0A7Y7B162</accession>
<dbReference type="EMBL" id="JABBXF010000008">
    <property type="protein sequence ID" value="NVK77092.1"/>
    <property type="molecule type" value="Genomic_DNA"/>
</dbReference>
<dbReference type="RefSeq" id="WP_171078866.1">
    <property type="nucleotide sequence ID" value="NZ_BNBU01000003.1"/>
</dbReference>
<evidence type="ECO:0000313" key="3">
    <source>
        <dbReference type="Proteomes" id="UP000587462"/>
    </source>
</evidence>
<dbReference type="Proteomes" id="UP000587462">
    <property type="component" value="Unassembled WGS sequence"/>
</dbReference>